<reference evidence="1 2" key="1">
    <citation type="journal article" date="2022" name="DNA Res.">
        <title>Chromosomal-level genome assembly of the orchid tree Bauhinia variegata (Leguminosae; Cercidoideae) supports the allotetraploid origin hypothesis of Bauhinia.</title>
        <authorList>
            <person name="Zhong Y."/>
            <person name="Chen Y."/>
            <person name="Zheng D."/>
            <person name="Pang J."/>
            <person name="Liu Y."/>
            <person name="Luo S."/>
            <person name="Meng S."/>
            <person name="Qian L."/>
            <person name="Wei D."/>
            <person name="Dai S."/>
            <person name="Zhou R."/>
        </authorList>
    </citation>
    <scope>NUCLEOTIDE SEQUENCE [LARGE SCALE GENOMIC DNA]</scope>
    <source>
        <strain evidence="1">BV-YZ2020</strain>
    </source>
</reference>
<dbReference type="Proteomes" id="UP000828941">
    <property type="component" value="Chromosome 6"/>
</dbReference>
<sequence>MGGEYYIQRSTPGGFLITEGTLVSPTVPGFPHVPGIYNEEQVEAWRRVVDAKGRIIFCQFWHVGRAPRPMYQPGGAAPISSAAKPISARWRILLPDGSCGTYPNPPALATYEILHIVQFEQVLMELRSTHGYLIDQFLKDGINDRTDEYGGSLADRCRFLIQIVEAVATAIGVERVAVRISPAIDPLDAMA</sequence>
<accession>A0ACB9NHL1</accession>
<comment type="caution">
    <text evidence="1">The sequence shown here is derived from an EMBL/GenBank/DDBJ whole genome shotgun (WGS) entry which is preliminary data.</text>
</comment>
<dbReference type="EMBL" id="CM039431">
    <property type="protein sequence ID" value="KAI4335224.1"/>
    <property type="molecule type" value="Genomic_DNA"/>
</dbReference>
<name>A0ACB9NHL1_BAUVA</name>
<organism evidence="1 2">
    <name type="scientific">Bauhinia variegata</name>
    <name type="common">Purple orchid tree</name>
    <name type="synonym">Phanera variegata</name>
    <dbReference type="NCBI Taxonomy" id="167791"/>
    <lineage>
        <taxon>Eukaryota</taxon>
        <taxon>Viridiplantae</taxon>
        <taxon>Streptophyta</taxon>
        <taxon>Embryophyta</taxon>
        <taxon>Tracheophyta</taxon>
        <taxon>Spermatophyta</taxon>
        <taxon>Magnoliopsida</taxon>
        <taxon>eudicotyledons</taxon>
        <taxon>Gunneridae</taxon>
        <taxon>Pentapetalae</taxon>
        <taxon>rosids</taxon>
        <taxon>fabids</taxon>
        <taxon>Fabales</taxon>
        <taxon>Fabaceae</taxon>
        <taxon>Cercidoideae</taxon>
        <taxon>Cercideae</taxon>
        <taxon>Bauhiniinae</taxon>
        <taxon>Bauhinia</taxon>
    </lineage>
</organism>
<gene>
    <name evidence="1" type="ORF">L6164_013891</name>
</gene>
<evidence type="ECO:0000313" key="2">
    <source>
        <dbReference type="Proteomes" id="UP000828941"/>
    </source>
</evidence>
<keyword evidence="2" id="KW-1185">Reference proteome</keyword>
<evidence type="ECO:0000313" key="1">
    <source>
        <dbReference type="EMBL" id="KAI4335224.1"/>
    </source>
</evidence>
<protein>
    <submittedName>
        <fullName evidence="1">Uncharacterized protein</fullName>
    </submittedName>
</protein>
<proteinExistence type="predicted"/>